<keyword evidence="1" id="KW-0812">Transmembrane</keyword>
<dbReference type="STRING" id="688246.Premu_0490"/>
<dbReference type="InterPro" id="IPR032508">
    <property type="entry name" value="FecR_C"/>
</dbReference>
<feature type="domain" description="FecR protein" evidence="2">
    <location>
        <begin position="117"/>
        <end position="211"/>
    </location>
</feature>
<dbReference type="RefSeq" id="WP_007572840.1">
    <property type="nucleotide sequence ID" value="NZ_BPTS01000001.1"/>
</dbReference>
<dbReference type="EMBL" id="GL945017">
    <property type="protein sequence ID" value="EGN55972.1"/>
    <property type="molecule type" value="Genomic_DNA"/>
</dbReference>
<proteinExistence type="predicted"/>
<name>F8NBU6_9BACT</name>
<keyword evidence="1" id="KW-1133">Transmembrane helix</keyword>
<dbReference type="InterPro" id="IPR006860">
    <property type="entry name" value="FecR"/>
</dbReference>
<evidence type="ECO:0000313" key="5">
    <source>
        <dbReference type="Proteomes" id="UP000002772"/>
    </source>
</evidence>
<dbReference type="InterPro" id="IPR012373">
    <property type="entry name" value="Ferrdict_sens_TM"/>
</dbReference>
<evidence type="ECO:0000259" key="2">
    <source>
        <dbReference type="Pfam" id="PF04773"/>
    </source>
</evidence>
<keyword evidence="1" id="KW-0472">Membrane</keyword>
<sequence>MKNIEKYFHNDILPEELENIRKEENEKGDTEIGVDLEQLWKKEMPQASSLSSDDERSVGEVREHLFRKITIDNRHSTTKNIALWLISAAAVTLLLVSVSLTWKMHMKDEALLTHLTEIITQEGETVSLKMPDGTTVRVNGDSRLSYPAASNGKYRKVALNGEAYFSVAHDTQHPFVVESNGFEVMVKGTKFNIRARQSDSRSMVWLDEGRVDIKSVMTDETVTLRPGQKAEINSSTGKIRSEQADQNGVHTSWLKHKVSFHNTPFHEVLNTICDNYDLSLVLSKGVSNVSFTGTLPNNNLKEALKTLEIVYNVRIDVSKEVMTVHN</sequence>
<evidence type="ECO:0000313" key="4">
    <source>
        <dbReference type="EMBL" id="EGN55972.1"/>
    </source>
</evidence>
<dbReference type="Gene3D" id="3.55.50.30">
    <property type="match status" value="1"/>
</dbReference>
<gene>
    <name evidence="4" type="ORF">Premu_0490</name>
</gene>
<dbReference type="eggNOG" id="COG3712">
    <property type="taxonomic scope" value="Bacteria"/>
</dbReference>
<feature type="transmembrane region" description="Helical" evidence="1">
    <location>
        <begin position="81"/>
        <end position="102"/>
    </location>
</feature>
<dbReference type="OrthoDB" id="1083045at2"/>
<evidence type="ECO:0000259" key="3">
    <source>
        <dbReference type="Pfam" id="PF16344"/>
    </source>
</evidence>
<dbReference type="HOGENOM" id="CLU_050192_2_3_10"/>
<dbReference type="Pfam" id="PF16344">
    <property type="entry name" value="FecR_C"/>
    <property type="match status" value="1"/>
</dbReference>
<dbReference type="GO" id="GO:0016989">
    <property type="term" value="F:sigma factor antagonist activity"/>
    <property type="evidence" value="ECO:0007669"/>
    <property type="project" value="TreeGrafter"/>
</dbReference>
<evidence type="ECO:0000256" key="1">
    <source>
        <dbReference type="SAM" id="Phobius"/>
    </source>
</evidence>
<reference evidence="5" key="1">
    <citation type="journal article" date="2011" name="Stand. Genomic Sci.">
        <title>Non-contiguous finished genome sequence of the opportunistic oral pathogen Prevotella multisaccharivorax type strain (PPPA20).</title>
        <authorList>
            <person name="Pati A."/>
            <person name="Gronow S."/>
            <person name="Lu M."/>
            <person name="Lapidus A."/>
            <person name="Nolan M."/>
            <person name="Lucas S."/>
            <person name="Hammon N."/>
            <person name="Deshpande S."/>
            <person name="Cheng J.F."/>
            <person name="Tapia R."/>
            <person name="Han C."/>
            <person name="Goodwin L."/>
            <person name="Pitluck S."/>
            <person name="Liolios K."/>
            <person name="Pagani I."/>
            <person name="Mavromatis K."/>
            <person name="Mikhailova N."/>
            <person name="Huntemann M."/>
            <person name="Chen A."/>
            <person name="Palaniappan K."/>
            <person name="Land M."/>
            <person name="Hauser L."/>
            <person name="Detter J.C."/>
            <person name="Brambilla E.M."/>
            <person name="Rohde M."/>
            <person name="Goker M."/>
            <person name="Woyke T."/>
            <person name="Bristow J."/>
            <person name="Eisen J.A."/>
            <person name="Markowitz V."/>
            <person name="Hugenholtz P."/>
            <person name="Kyrpides N.C."/>
            <person name="Klenk H.P."/>
            <person name="Ivanova N."/>
        </authorList>
    </citation>
    <scope>NUCLEOTIDE SEQUENCE [LARGE SCALE GENOMIC DNA]</scope>
    <source>
        <strain evidence="5">DSM 17128</strain>
    </source>
</reference>
<keyword evidence="5" id="KW-1185">Reference proteome</keyword>
<accession>F8NBU6</accession>
<feature type="domain" description="Protein FecR C-terminal" evidence="3">
    <location>
        <begin position="258"/>
        <end position="322"/>
    </location>
</feature>
<dbReference type="PANTHER" id="PTHR30273:SF2">
    <property type="entry name" value="PROTEIN FECR"/>
    <property type="match status" value="1"/>
</dbReference>
<dbReference type="Pfam" id="PF04773">
    <property type="entry name" value="FecR"/>
    <property type="match status" value="1"/>
</dbReference>
<dbReference type="Proteomes" id="UP000002772">
    <property type="component" value="Unassembled WGS sequence"/>
</dbReference>
<dbReference type="PANTHER" id="PTHR30273">
    <property type="entry name" value="PERIPLASMIC SIGNAL SENSOR AND SIGMA FACTOR ACTIVATOR FECR-RELATED"/>
    <property type="match status" value="1"/>
</dbReference>
<organism evidence="4 5">
    <name type="scientific">Hallella multisaccharivorax DSM 17128</name>
    <dbReference type="NCBI Taxonomy" id="688246"/>
    <lineage>
        <taxon>Bacteria</taxon>
        <taxon>Pseudomonadati</taxon>
        <taxon>Bacteroidota</taxon>
        <taxon>Bacteroidia</taxon>
        <taxon>Bacteroidales</taxon>
        <taxon>Prevotellaceae</taxon>
        <taxon>Hallella</taxon>
    </lineage>
</organism>
<dbReference type="AlphaFoldDB" id="F8NBU6"/>
<protein>
    <submittedName>
        <fullName evidence="4">Anti-FecI sigma factor, FecR</fullName>
    </submittedName>
</protein>
<dbReference type="Gene3D" id="2.60.120.1440">
    <property type="match status" value="1"/>
</dbReference>